<dbReference type="PANTHER" id="PTHR37316:SF1">
    <property type="entry name" value="TEICHOIC ACID GLYCEROL-PHOSPHATE PRIMASE"/>
    <property type="match status" value="1"/>
</dbReference>
<evidence type="ECO:0000256" key="4">
    <source>
        <dbReference type="ARBA" id="ARBA00022679"/>
    </source>
</evidence>
<organism evidence="7 8">
    <name type="scientific">Staphylococcus kloosii</name>
    <dbReference type="NCBI Taxonomy" id="29384"/>
    <lineage>
        <taxon>Bacteria</taxon>
        <taxon>Bacillati</taxon>
        <taxon>Bacillota</taxon>
        <taxon>Bacilli</taxon>
        <taxon>Bacillales</taxon>
        <taxon>Staphylococcaceae</taxon>
        <taxon>Staphylococcus</taxon>
    </lineage>
</organism>
<dbReference type="GO" id="GO:0047355">
    <property type="term" value="F:CDP-glycerol glycerophosphotransferase activity"/>
    <property type="evidence" value="ECO:0007669"/>
    <property type="project" value="InterPro"/>
</dbReference>
<dbReference type="InterPro" id="IPR049698">
    <property type="entry name" value="TarB"/>
</dbReference>
<sequence length="363" mass="42236">MRQVIKKVYMLIVGILNIIFAKNKIKKNNIVIMMTFSEDVMPIIKALVNKNYNITVIAKPELSTTVKTFKQVQFIPAGNKQIFKHMRALSSAKVIVIDTYYLMLGGYKKKRQQTIIQTWHAAGALKNFGLTDHQVDLSNATQVEQYRRVYQATDYYLVGGEPMAQCFKESFEARDDQILPTGLPRLSAYNEMDIRRQQQQLKTEHNIEGKVAVYLPTYREKQKANRHINKQKFEQQLDDYTLLNKLHPAVASNSQTTLDIQSLMIMADIIITDYSSLAIEASLLNKPAIFYVYDEDDYDKDRGLNRFYKDIPNTYKAFTEDELIELIQNGDTQFQPLFKEWHKFNTQQSTEDVIHFIEEETNK</sequence>
<evidence type="ECO:0000256" key="1">
    <source>
        <dbReference type="ARBA" id="ARBA00004202"/>
    </source>
</evidence>
<evidence type="ECO:0000256" key="2">
    <source>
        <dbReference type="ARBA" id="ARBA00010488"/>
    </source>
</evidence>
<dbReference type="InterPro" id="IPR007554">
    <property type="entry name" value="Glycerophosphate_synth"/>
</dbReference>
<dbReference type="Gene3D" id="3.40.50.11820">
    <property type="match status" value="1"/>
</dbReference>
<gene>
    <name evidence="7" type="ORF">A0131_10495</name>
</gene>
<keyword evidence="5" id="KW-0777">Teichoic acid biosynthesis</keyword>
<keyword evidence="6" id="KW-0472">Membrane</keyword>
<dbReference type="SUPFAM" id="SSF53756">
    <property type="entry name" value="UDP-Glycosyltransferase/glycogen phosphorylase"/>
    <property type="match status" value="1"/>
</dbReference>
<proteinExistence type="inferred from homology"/>
<dbReference type="InterPro" id="IPR043149">
    <property type="entry name" value="TagF_N"/>
</dbReference>
<comment type="subcellular location">
    <subcellularLocation>
        <location evidence="1">Cell membrane</location>
        <topology evidence="1">Peripheral membrane protein</topology>
    </subcellularLocation>
</comment>
<dbReference type="Pfam" id="PF04464">
    <property type="entry name" value="Glyphos_transf"/>
    <property type="match status" value="1"/>
</dbReference>
<dbReference type="GO" id="GO:0019350">
    <property type="term" value="P:teichoic acid biosynthetic process"/>
    <property type="evidence" value="ECO:0007669"/>
    <property type="project" value="UniProtKB-KW"/>
</dbReference>
<dbReference type="InterPro" id="IPR043148">
    <property type="entry name" value="TagF_C"/>
</dbReference>
<dbReference type="Gene3D" id="3.40.50.12580">
    <property type="match status" value="1"/>
</dbReference>
<dbReference type="AlphaFoldDB" id="A0A151A7I9"/>
<keyword evidence="4" id="KW-0808">Transferase</keyword>
<reference evidence="7 8" key="1">
    <citation type="submission" date="2016-02" db="EMBL/GenBank/DDBJ databases">
        <title>Draft genome sequence of hydrocarbon degrading Staphylococcus saprophyticus Strain CNV2, isolated from crude-oil contaminated soil from Noonmati Oil Refinery, Guwahati, Assam, India.</title>
        <authorList>
            <person name="Mukherjee A."/>
            <person name="Chettri B."/>
            <person name="Langpoklakpam J."/>
            <person name="Singh A.K."/>
            <person name="Chattopadhyay D.J."/>
        </authorList>
    </citation>
    <scope>NUCLEOTIDE SEQUENCE [LARGE SCALE GENOMIC DNA]</scope>
    <source>
        <strain evidence="7 8">CNV2</strain>
    </source>
</reference>
<dbReference type="EMBL" id="LUGM01000002">
    <property type="protein sequence ID" value="KYH15195.1"/>
    <property type="molecule type" value="Genomic_DNA"/>
</dbReference>
<dbReference type="NCBIfam" id="NF041711">
    <property type="entry name" value="TagprimaseTarB"/>
    <property type="match status" value="1"/>
</dbReference>
<dbReference type="Proteomes" id="UP000075418">
    <property type="component" value="Unassembled WGS sequence"/>
</dbReference>
<evidence type="ECO:0000313" key="7">
    <source>
        <dbReference type="EMBL" id="KYH15195.1"/>
    </source>
</evidence>
<comment type="caution">
    <text evidence="7">The sequence shown here is derived from an EMBL/GenBank/DDBJ whole genome shotgun (WGS) entry which is preliminary data.</text>
</comment>
<dbReference type="InterPro" id="IPR051612">
    <property type="entry name" value="Teichoic_Acid_Biosynth"/>
</dbReference>
<accession>A0A151A7I9</accession>
<name>A0A151A7I9_9STAP</name>
<keyword evidence="3" id="KW-1003">Cell membrane</keyword>
<comment type="similarity">
    <text evidence="2">Belongs to the CDP-glycerol glycerophosphotransferase family.</text>
</comment>
<dbReference type="PANTHER" id="PTHR37316">
    <property type="entry name" value="TEICHOIC ACID GLYCEROL-PHOSPHATE PRIMASE"/>
    <property type="match status" value="1"/>
</dbReference>
<evidence type="ECO:0000256" key="3">
    <source>
        <dbReference type="ARBA" id="ARBA00022475"/>
    </source>
</evidence>
<protein>
    <submittedName>
        <fullName evidence="7">Teichoic acid biosynthesis protein B</fullName>
    </submittedName>
</protein>
<evidence type="ECO:0000256" key="6">
    <source>
        <dbReference type="ARBA" id="ARBA00023136"/>
    </source>
</evidence>
<evidence type="ECO:0000313" key="8">
    <source>
        <dbReference type="Proteomes" id="UP000075418"/>
    </source>
</evidence>
<dbReference type="RefSeq" id="WP_061855337.1">
    <property type="nucleotide sequence ID" value="NZ_LUGM01000002.1"/>
</dbReference>
<dbReference type="GO" id="GO:0005886">
    <property type="term" value="C:plasma membrane"/>
    <property type="evidence" value="ECO:0007669"/>
    <property type="project" value="UniProtKB-SubCell"/>
</dbReference>
<evidence type="ECO:0000256" key="5">
    <source>
        <dbReference type="ARBA" id="ARBA00022944"/>
    </source>
</evidence>